<keyword evidence="3" id="KW-0274">FAD</keyword>
<dbReference type="AlphaFoldDB" id="A0A8H5K172"/>
<evidence type="ECO:0000313" key="7">
    <source>
        <dbReference type="Proteomes" id="UP000582016"/>
    </source>
</evidence>
<dbReference type="Pfam" id="PF00743">
    <property type="entry name" value="FMO-like"/>
    <property type="match status" value="1"/>
</dbReference>
<dbReference type="GO" id="GO:0050660">
    <property type="term" value="F:flavin adenine dinucleotide binding"/>
    <property type="evidence" value="ECO:0007669"/>
    <property type="project" value="InterPro"/>
</dbReference>
<dbReference type="InterPro" id="IPR000960">
    <property type="entry name" value="Flavin_mOase"/>
</dbReference>
<gene>
    <name evidence="6" type="ORF">FPHYL_5347</name>
</gene>
<keyword evidence="4" id="KW-0521">NADP</keyword>
<dbReference type="PRINTS" id="PR00370">
    <property type="entry name" value="FMOXYGENASE"/>
</dbReference>
<keyword evidence="6" id="KW-0503">Monooxygenase</keyword>
<evidence type="ECO:0000256" key="2">
    <source>
        <dbReference type="ARBA" id="ARBA00022630"/>
    </source>
</evidence>
<dbReference type="InterPro" id="IPR020946">
    <property type="entry name" value="Flavin_mOase-like"/>
</dbReference>
<evidence type="ECO:0000313" key="6">
    <source>
        <dbReference type="EMBL" id="KAF5563116.1"/>
    </source>
</evidence>
<dbReference type="Gene3D" id="3.50.50.60">
    <property type="entry name" value="FAD/NAD(P)-binding domain"/>
    <property type="match status" value="1"/>
</dbReference>
<dbReference type="EMBL" id="JAAOAQ010000174">
    <property type="protein sequence ID" value="KAF5563116.1"/>
    <property type="molecule type" value="Genomic_DNA"/>
</dbReference>
<comment type="similarity">
    <text evidence="1">Belongs to the FMO family.</text>
</comment>
<dbReference type="InterPro" id="IPR050346">
    <property type="entry name" value="FMO-like"/>
</dbReference>
<keyword evidence="2" id="KW-0285">Flavoprotein</keyword>
<keyword evidence="7" id="KW-1185">Reference proteome</keyword>
<proteinExistence type="inferred from homology"/>
<protein>
    <submittedName>
        <fullName evidence="6">Dimethylaniline monooxygenase 2</fullName>
    </submittedName>
</protein>
<evidence type="ECO:0000256" key="4">
    <source>
        <dbReference type="ARBA" id="ARBA00022857"/>
    </source>
</evidence>
<organism evidence="6 7">
    <name type="scientific">Fusarium phyllophilum</name>
    <dbReference type="NCBI Taxonomy" id="47803"/>
    <lineage>
        <taxon>Eukaryota</taxon>
        <taxon>Fungi</taxon>
        <taxon>Dikarya</taxon>
        <taxon>Ascomycota</taxon>
        <taxon>Pezizomycotina</taxon>
        <taxon>Sordariomycetes</taxon>
        <taxon>Hypocreomycetidae</taxon>
        <taxon>Hypocreales</taxon>
        <taxon>Nectriaceae</taxon>
        <taxon>Fusarium</taxon>
        <taxon>Fusarium fujikuroi species complex</taxon>
    </lineage>
</organism>
<dbReference type="InterPro" id="IPR036188">
    <property type="entry name" value="FAD/NAD-bd_sf"/>
</dbReference>
<accession>A0A8H5K172</accession>
<evidence type="ECO:0000256" key="3">
    <source>
        <dbReference type="ARBA" id="ARBA00022827"/>
    </source>
</evidence>
<evidence type="ECO:0000256" key="5">
    <source>
        <dbReference type="ARBA" id="ARBA00023002"/>
    </source>
</evidence>
<dbReference type="OrthoDB" id="66881at2759"/>
<reference evidence="6 7" key="1">
    <citation type="submission" date="2020-05" db="EMBL/GenBank/DDBJ databases">
        <title>Identification and distribution of gene clusters putatively required for synthesis of sphingolipid metabolism inhibitors in phylogenetically diverse species of the filamentous fungus Fusarium.</title>
        <authorList>
            <person name="Kim H.-S."/>
            <person name="Busman M."/>
            <person name="Brown D.W."/>
            <person name="Divon H."/>
            <person name="Uhlig S."/>
            <person name="Proctor R.H."/>
        </authorList>
    </citation>
    <scope>NUCLEOTIDE SEQUENCE [LARGE SCALE GENOMIC DNA]</scope>
    <source>
        <strain evidence="6 7">NRRL 13617</strain>
    </source>
</reference>
<dbReference type="Proteomes" id="UP000582016">
    <property type="component" value="Unassembled WGS sequence"/>
</dbReference>
<dbReference type="PANTHER" id="PTHR23023">
    <property type="entry name" value="DIMETHYLANILINE MONOOXYGENASE"/>
    <property type="match status" value="1"/>
</dbReference>
<sequence length="726" mass="80772">MTVPTDLALPNFDAVFMQNNQESDSQDPIQALQGVPYAIRKVISIAKIKIHIIVEPVDLSNASSPYRFKLTSSVMGLGIIGAAPLRAVGFQTDNTDVRVMDGVEQEKDEPMIGKTKSRIWMCTLEELMKEHNSIGEAAEYLKQGWEGYDEKTTKVVRISIKSAGVTTFCNCTMMNLGSDGLRKRVAIVGAGPLGLIATKNFVEEGFDVTTFERNEYVGGLWHITSDPTQTCVLPGTITNTSRLTGVMTDFPMPESYPMYPTGEQIEEYFQSYAKEFKLIHHIKFGTEVVGVSRDETSKMWRIAYRSSSKPDAGIQEDTFERLILATGSFSKPSIPNVKGIEGFKGEVLHSQAFKNPAKYKGKNVLVVGLGSTAADSISGFHKAGANKLIVSHRQKVLILPRITKDNKVLEFTLSFRLLQLIFFLQEVNAWLMSIIFFSELKKIQQDNFPGLSSHPAFTDGRKMPGPKHMIPTVSDDLAGYFLSGRLRSAPGIAEINGPKSVKFVDGSEATDIDLILFCTGLSPDLASFIPKDYDPYNVDLSPSSFAKLQPHYTADRRVARLYRGFMSIQCPHQLAFLGTTLAKRPAWQLYDLMTMALAQLWGDKYPMPSPTEMNKDADAFIDNIVKLSKGGDVKFTGVIGHKEFDKWLNDVAGTGLYDHLGNWTNGRCWKLWWKDRELYNKLMTGILSAHVLRLFDTGRGRKPWAGARQAIMEANDAADNFGKDKA</sequence>
<keyword evidence="5" id="KW-0560">Oxidoreductase</keyword>
<comment type="caution">
    <text evidence="6">The sequence shown here is derived from an EMBL/GenBank/DDBJ whole genome shotgun (WGS) entry which is preliminary data.</text>
</comment>
<dbReference type="GO" id="GO:0050661">
    <property type="term" value="F:NADP binding"/>
    <property type="evidence" value="ECO:0007669"/>
    <property type="project" value="InterPro"/>
</dbReference>
<name>A0A8H5K172_9HYPO</name>
<dbReference type="SUPFAM" id="SSF51905">
    <property type="entry name" value="FAD/NAD(P)-binding domain"/>
    <property type="match status" value="1"/>
</dbReference>
<evidence type="ECO:0000256" key="1">
    <source>
        <dbReference type="ARBA" id="ARBA00009183"/>
    </source>
</evidence>
<dbReference type="GO" id="GO:0004499">
    <property type="term" value="F:N,N-dimethylaniline monooxygenase activity"/>
    <property type="evidence" value="ECO:0007669"/>
    <property type="project" value="InterPro"/>
</dbReference>